<keyword evidence="1" id="KW-0732">Signal</keyword>
<dbReference type="SMART" id="SM00409">
    <property type="entry name" value="IG"/>
    <property type="match status" value="2"/>
</dbReference>
<sequence length="231" mass="26271">MRPLFSLPLFWCLINGASGFGADREIVFVTEEDLVTLNTGVKTKQQERIIWYFNAIRIAQITGSQSKLCTDNQCIERFSDRLKLDHQTGSLTIMNIKITDSGEYKLKIINSNSDSEKIFSVSAHDVPAAERNEMKRKEGDSVTVHPGEIKNQVYLMTWYFDDILIAEITGDQSKICTDEQCDERFRDRLKLDQQTGSLTIMNITKTDSGKYTLRTDSSIFSIIRGFSVTVT</sequence>
<accession>A0ABD0ML03</accession>
<dbReference type="AlphaFoldDB" id="A0ABD0ML03"/>
<dbReference type="PANTHER" id="PTHR21063:SF4">
    <property type="entry name" value="CD48 ANTIGEN-RELATED"/>
    <property type="match status" value="1"/>
</dbReference>
<organism evidence="3 4">
    <name type="scientific">Cirrhinus mrigala</name>
    <name type="common">Mrigala</name>
    <dbReference type="NCBI Taxonomy" id="683832"/>
    <lineage>
        <taxon>Eukaryota</taxon>
        <taxon>Metazoa</taxon>
        <taxon>Chordata</taxon>
        <taxon>Craniata</taxon>
        <taxon>Vertebrata</taxon>
        <taxon>Euteleostomi</taxon>
        <taxon>Actinopterygii</taxon>
        <taxon>Neopterygii</taxon>
        <taxon>Teleostei</taxon>
        <taxon>Ostariophysi</taxon>
        <taxon>Cypriniformes</taxon>
        <taxon>Cyprinidae</taxon>
        <taxon>Labeoninae</taxon>
        <taxon>Labeonini</taxon>
        <taxon>Cirrhinus</taxon>
    </lineage>
</organism>
<evidence type="ECO:0000313" key="4">
    <source>
        <dbReference type="Proteomes" id="UP001529510"/>
    </source>
</evidence>
<dbReference type="InterPro" id="IPR013783">
    <property type="entry name" value="Ig-like_fold"/>
</dbReference>
<name>A0ABD0ML03_CIRMR</name>
<comment type="caution">
    <text evidence="3">The sequence shown here is derived from an EMBL/GenBank/DDBJ whole genome shotgun (WGS) entry which is preliminary data.</text>
</comment>
<feature type="domain" description="Immunoglobulin" evidence="2">
    <location>
        <begin position="131"/>
        <end position="231"/>
    </location>
</feature>
<dbReference type="Pfam" id="PF07686">
    <property type="entry name" value="V-set"/>
    <property type="match status" value="1"/>
</dbReference>
<feature type="signal peptide" evidence="1">
    <location>
        <begin position="1"/>
        <end position="19"/>
    </location>
</feature>
<evidence type="ECO:0000256" key="1">
    <source>
        <dbReference type="SAM" id="SignalP"/>
    </source>
</evidence>
<dbReference type="InterPro" id="IPR013098">
    <property type="entry name" value="Ig_I-set"/>
</dbReference>
<keyword evidence="4" id="KW-1185">Reference proteome</keyword>
<dbReference type="InterPro" id="IPR036179">
    <property type="entry name" value="Ig-like_dom_sf"/>
</dbReference>
<dbReference type="PANTHER" id="PTHR21063">
    <property type="entry name" value="LFA-3"/>
    <property type="match status" value="1"/>
</dbReference>
<protein>
    <recommendedName>
        <fullName evidence="2">Immunoglobulin domain-containing protein</fullName>
    </recommendedName>
</protein>
<evidence type="ECO:0000259" key="2">
    <source>
        <dbReference type="SMART" id="SM00409"/>
    </source>
</evidence>
<reference evidence="3 4" key="1">
    <citation type="submission" date="2024-05" db="EMBL/GenBank/DDBJ databases">
        <title>Genome sequencing and assembly of Indian major carp, Cirrhinus mrigala (Hamilton, 1822).</title>
        <authorList>
            <person name="Mohindra V."/>
            <person name="Chowdhury L.M."/>
            <person name="Lal K."/>
            <person name="Jena J.K."/>
        </authorList>
    </citation>
    <scope>NUCLEOTIDE SEQUENCE [LARGE SCALE GENOMIC DNA]</scope>
    <source>
        <strain evidence="3">CM1030</strain>
        <tissue evidence="3">Blood</tissue>
    </source>
</reference>
<feature type="chain" id="PRO_5044843014" description="Immunoglobulin domain-containing protein" evidence="1">
    <location>
        <begin position="20"/>
        <end position="231"/>
    </location>
</feature>
<dbReference type="InterPro" id="IPR003599">
    <property type="entry name" value="Ig_sub"/>
</dbReference>
<feature type="domain" description="Immunoglobulin" evidence="2">
    <location>
        <begin position="24"/>
        <end position="124"/>
    </location>
</feature>
<dbReference type="SUPFAM" id="SSF48726">
    <property type="entry name" value="Immunoglobulin"/>
    <property type="match status" value="2"/>
</dbReference>
<dbReference type="Proteomes" id="UP001529510">
    <property type="component" value="Unassembled WGS sequence"/>
</dbReference>
<feature type="non-terminal residue" evidence="3">
    <location>
        <position position="231"/>
    </location>
</feature>
<dbReference type="EMBL" id="JAMKFB020000430">
    <property type="protein sequence ID" value="KAL0149427.1"/>
    <property type="molecule type" value="Genomic_DNA"/>
</dbReference>
<evidence type="ECO:0000313" key="3">
    <source>
        <dbReference type="EMBL" id="KAL0149427.1"/>
    </source>
</evidence>
<dbReference type="Gene3D" id="2.60.40.10">
    <property type="entry name" value="Immunoglobulins"/>
    <property type="match status" value="2"/>
</dbReference>
<gene>
    <name evidence="3" type="ORF">M9458_055215</name>
</gene>
<dbReference type="InterPro" id="IPR013106">
    <property type="entry name" value="Ig_V-set"/>
</dbReference>
<proteinExistence type="predicted"/>
<dbReference type="Pfam" id="PF07679">
    <property type="entry name" value="I-set"/>
    <property type="match status" value="1"/>
</dbReference>